<dbReference type="Proteomes" id="UP000634136">
    <property type="component" value="Unassembled WGS sequence"/>
</dbReference>
<reference evidence="2" key="1">
    <citation type="submission" date="2020-09" db="EMBL/GenBank/DDBJ databases">
        <title>Genome-Enabled Discovery of Anthraquinone Biosynthesis in Senna tora.</title>
        <authorList>
            <person name="Kang S.-H."/>
            <person name="Pandey R.P."/>
            <person name="Lee C.-M."/>
            <person name="Sim J.-S."/>
            <person name="Jeong J.-T."/>
            <person name="Choi B.-S."/>
            <person name="Jung M."/>
            <person name="Ginzburg D."/>
            <person name="Zhao K."/>
            <person name="Won S.Y."/>
            <person name="Oh T.-J."/>
            <person name="Yu Y."/>
            <person name="Kim N.-H."/>
            <person name="Lee O.R."/>
            <person name="Lee T.-H."/>
            <person name="Bashyal P."/>
            <person name="Kim T.-S."/>
            <person name="Lee W.-H."/>
            <person name="Kawkins C."/>
            <person name="Kim C.-K."/>
            <person name="Kim J.S."/>
            <person name="Ahn B.O."/>
            <person name="Rhee S.Y."/>
            <person name="Sohng J.K."/>
        </authorList>
    </citation>
    <scope>NUCLEOTIDE SEQUENCE</scope>
    <source>
        <tissue evidence="2">Leaf</tissue>
    </source>
</reference>
<dbReference type="EMBL" id="JAAIUW010000007">
    <property type="protein sequence ID" value="KAF7823999.1"/>
    <property type="molecule type" value="Genomic_DNA"/>
</dbReference>
<proteinExistence type="predicted"/>
<dbReference type="AlphaFoldDB" id="A0A834WNX6"/>
<accession>A0A834WNX6</accession>
<sequence>MAIECQKNSRSTSQTDRNPTEFNGRMGLLIEWKEYEVMCKHILNQKSLLNLKRVQEVQAKSVVAQVSQTDRFALYLGIRLNLMLEWDS</sequence>
<evidence type="ECO:0000313" key="2">
    <source>
        <dbReference type="EMBL" id="KAF7823999.1"/>
    </source>
</evidence>
<protein>
    <submittedName>
        <fullName evidence="2">Uncharacterized protein</fullName>
    </submittedName>
</protein>
<evidence type="ECO:0000313" key="3">
    <source>
        <dbReference type="Proteomes" id="UP000634136"/>
    </source>
</evidence>
<gene>
    <name evidence="2" type="ORF">G2W53_022143</name>
</gene>
<feature type="compositionally biased region" description="Polar residues" evidence="1">
    <location>
        <begin position="1"/>
        <end position="21"/>
    </location>
</feature>
<comment type="caution">
    <text evidence="2">The sequence shown here is derived from an EMBL/GenBank/DDBJ whole genome shotgun (WGS) entry which is preliminary data.</text>
</comment>
<evidence type="ECO:0000256" key="1">
    <source>
        <dbReference type="SAM" id="MobiDB-lite"/>
    </source>
</evidence>
<keyword evidence="3" id="KW-1185">Reference proteome</keyword>
<name>A0A834WNX6_9FABA</name>
<organism evidence="2 3">
    <name type="scientific">Senna tora</name>
    <dbReference type="NCBI Taxonomy" id="362788"/>
    <lineage>
        <taxon>Eukaryota</taxon>
        <taxon>Viridiplantae</taxon>
        <taxon>Streptophyta</taxon>
        <taxon>Embryophyta</taxon>
        <taxon>Tracheophyta</taxon>
        <taxon>Spermatophyta</taxon>
        <taxon>Magnoliopsida</taxon>
        <taxon>eudicotyledons</taxon>
        <taxon>Gunneridae</taxon>
        <taxon>Pentapetalae</taxon>
        <taxon>rosids</taxon>
        <taxon>fabids</taxon>
        <taxon>Fabales</taxon>
        <taxon>Fabaceae</taxon>
        <taxon>Caesalpinioideae</taxon>
        <taxon>Cassia clade</taxon>
        <taxon>Senna</taxon>
    </lineage>
</organism>
<feature type="region of interest" description="Disordered" evidence="1">
    <location>
        <begin position="1"/>
        <end position="22"/>
    </location>
</feature>